<dbReference type="Proteomes" id="UP000053263">
    <property type="component" value="Unassembled WGS sequence"/>
</dbReference>
<name>A0A0C9SKS2_PLICR</name>
<accession>A0A0C9SKS2</accession>
<evidence type="ECO:0000313" key="3">
    <source>
        <dbReference type="Proteomes" id="UP000053263"/>
    </source>
</evidence>
<dbReference type="OrthoDB" id="3052275at2759"/>
<feature type="region of interest" description="Disordered" evidence="1">
    <location>
        <begin position="1"/>
        <end position="23"/>
    </location>
</feature>
<proteinExistence type="predicted"/>
<organism evidence="2 3">
    <name type="scientific">Plicaturopsis crispa FD-325 SS-3</name>
    <dbReference type="NCBI Taxonomy" id="944288"/>
    <lineage>
        <taxon>Eukaryota</taxon>
        <taxon>Fungi</taxon>
        <taxon>Dikarya</taxon>
        <taxon>Basidiomycota</taxon>
        <taxon>Agaricomycotina</taxon>
        <taxon>Agaricomycetes</taxon>
        <taxon>Agaricomycetidae</taxon>
        <taxon>Amylocorticiales</taxon>
        <taxon>Amylocorticiaceae</taxon>
        <taxon>Plicatura</taxon>
        <taxon>Plicaturopsis crispa</taxon>
    </lineage>
</organism>
<evidence type="ECO:0000256" key="1">
    <source>
        <dbReference type="SAM" id="MobiDB-lite"/>
    </source>
</evidence>
<dbReference type="AlphaFoldDB" id="A0A0C9SKS2"/>
<dbReference type="HOGENOM" id="CLU_1548263_0_0_1"/>
<keyword evidence="3" id="KW-1185">Reference proteome</keyword>
<sequence>MLPVGNARQRVPGAESHGQANTADPRAHLASAVHPTMVLLVLDHYIRHCSGDFSTQQSKRADGTWAIPELEPWAYVYSVYFDATEVVFFIHFPALEPRIRNEGWPGEETTYVWTFVQVPVRRLELLGTDYTFNVAREKLIWKKWLLLLALLIVQRHTEELVSHLKDIATVTSC</sequence>
<dbReference type="EMBL" id="KN832572">
    <property type="protein sequence ID" value="KII84231.1"/>
    <property type="molecule type" value="Genomic_DNA"/>
</dbReference>
<evidence type="ECO:0000313" key="2">
    <source>
        <dbReference type="EMBL" id="KII84231.1"/>
    </source>
</evidence>
<reference evidence="2 3" key="1">
    <citation type="submission" date="2014-06" db="EMBL/GenBank/DDBJ databases">
        <title>Evolutionary Origins and Diversification of the Mycorrhizal Mutualists.</title>
        <authorList>
            <consortium name="DOE Joint Genome Institute"/>
            <consortium name="Mycorrhizal Genomics Consortium"/>
            <person name="Kohler A."/>
            <person name="Kuo A."/>
            <person name="Nagy L.G."/>
            <person name="Floudas D."/>
            <person name="Copeland A."/>
            <person name="Barry K.W."/>
            <person name="Cichocki N."/>
            <person name="Veneault-Fourrey C."/>
            <person name="LaButti K."/>
            <person name="Lindquist E.A."/>
            <person name="Lipzen A."/>
            <person name="Lundell T."/>
            <person name="Morin E."/>
            <person name="Murat C."/>
            <person name="Riley R."/>
            <person name="Ohm R."/>
            <person name="Sun H."/>
            <person name="Tunlid A."/>
            <person name="Henrissat B."/>
            <person name="Grigoriev I.V."/>
            <person name="Hibbett D.S."/>
            <person name="Martin F."/>
        </authorList>
    </citation>
    <scope>NUCLEOTIDE SEQUENCE [LARGE SCALE GENOMIC DNA]</scope>
    <source>
        <strain evidence="2 3">FD-325 SS-3</strain>
    </source>
</reference>
<gene>
    <name evidence="2" type="ORF">PLICRDRAFT_46615</name>
</gene>
<protein>
    <submittedName>
        <fullName evidence="2">Unplaced genomic scaffold PLICRscaffold_19, whole genome shotgun sequence</fullName>
    </submittedName>
</protein>